<dbReference type="InterPro" id="IPR001806">
    <property type="entry name" value="Small_GTPase"/>
</dbReference>
<dbReference type="CDD" id="cd00154">
    <property type="entry name" value="Rab"/>
    <property type="match status" value="1"/>
</dbReference>
<dbReference type="AlphaFoldDB" id="A0A1X0QA33"/>
<dbReference type="PRINTS" id="PR00449">
    <property type="entry name" value="RASTRNSFRMNG"/>
</dbReference>
<dbReference type="PANTHER" id="PTHR47977">
    <property type="entry name" value="RAS-RELATED PROTEIN RAB"/>
    <property type="match status" value="1"/>
</dbReference>
<evidence type="ECO:0000313" key="4">
    <source>
        <dbReference type="Proteomes" id="UP000192356"/>
    </source>
</evidence>
<evidence type="ECO:0000256" key="2">
    <source>
        <dbReference type="ARBA" id="ARBA00023134"/>
    </source>
</evidence>
<dbReference type="SMART" id="SM00175">
    <property type="entry name" value="RAB"/>
    <property type="match status" value="1"/>
</dbReference>
<dbReference type="VEuPathDB" id="MicrosporidiaDB:HERIO_1420"/>
<dbReference type="FunFam" id="3.40.50.300:FF:001462">
    <property type="entry name" value="Small GTP-binding protein, putative"/>
    <property type="match status" value="1"/>
</dbReference>
<protein>
    <submittedName>
        <fullName evidence="3">RAB8A</fullName>
    </submittedName>
</protein>
<dbReference type="SUPFAM" id="SSF52540">
    <property type="entry name" value="P-loop containing nucleoside triphosphate hydrolases"/>
    <property type="match status" value="1"/>
</dbReference>
<dbReference type="Gene3D" id="3.40.50.300">
    <property type="entry name" value="P-loop containing nucleotide triphosphate hydrolases"/>
    <property type="match status" value="1"/>
</dbReference>
<dbReference type="NCBIfam" id="TIGR00231">
    <property type="entry name" value="small_GTP"/>
    <property type="match status" value="1"/>
</dbReference>
<keyword evidence="1" id="KW-0547">Nucleotide-binding</keyword>
<dbReference type="PROSITE" id="PS51421">
    <property type="entry name" value="RAS"/>
    <property type="match status" value="1"/>
</dbReference>
<dbReference type="InterPro" id="IPR050227">
    <property type="entry name" value="Rab"/>
</dbReference>
<proteinExistence type="predicted"/>
<dbReference type="OrthoDB" id="9989112at2759"/>
<keyword evidence="2" id="KW-0342">GTP-binding</keyword>
<name>A0A1X0QA33_9MICR</name>
<dbReference type="Proteomes" id="UP000192356">
    <property type="component" value="Unassembled WGS sequence"/>
</dbReference>
<dbReference type="GO" id="GO:0003924">
    <property type="term" value="F:GTPase activity"/>
    <property type="evidence" value="ECO:0007669"/>
    <property type="project" value="InterPro"/>
</dbReference>
<dbReference type="InterPro" id="IPR027417">
    <property type="entry name" value="P-loop_NTPase"/>
</dbReference>
<organism evidence="3 4">
    <name type="scientific">Hepatospora eriocheir</name>
    <dbReference type="NCBI Taxonomy" id="1081669"/>
    <lineage>
        <taxon>Eukaryota</taxon>
        <taxon>Fungi</taxon>
        <taxon>Fungi incertae sedis</taxon>
        <taxon>Microsporidia</taxon>
        <taxon>Hepatosporidae</taxon>
        <taxon>Hepatospora</taxon>
    </lineage>
</organism>
<dbReference type="InterPro" id="IPR005225">
    <property type="entry name" value="Small_GTP-bd"/>
</dbReference>
<reference evidence="3 4" key="1">
    <citation type="journal article" date="2017" name="Environ. Microbiol.">
        <title>Decay of the glycolytic pathway and adaptation to intranuclear parasitism within Enterocytozoonidae microsporidia.</title>
        <authorList>
            <person name="Wiredu Boakye D."/>
            <person name="Jaroenlak P."/>
            <person name="Prachumwat A."/>
            <person name="Williams T.A."/>
            <person name="Bateman K.S."/>
            <person name="Itsathitphaisarn O."/>
            <person name="Sritunyalucksana K."/>
            <person name="Paszkiewicz K.H."/>
            <person name="Moore K.A."/>
            <person name="Stentiford G.D."/>
            <person name="Williams B.A."/>
        </authorList>
    </citation>
    <scope>NUCLEOTIDE SEQUENCE [LARGE SCALE GENOMIC DNA]</scope>
    <source>
        <strain evidence="3 4">GB1</strain>
    </source>
</reference>
<comment type="caution">
    <text evidence="3">The sequence shown here is derived from an EMBL/GenBank/DDBJ whole genome shotgun (WGS) entry which is preliminary data.</text>
</comment>
<sequence>MAENYDYLFKVILIGDSGVGKSSIVKMFTDKTFNKDQQSTIGVDFKIKTLDVDNKRVKLQIWDTAGQEKFNSIVSNYYRGAFAVLVIFDVTKEATLKNTKKWVSDFFQKNTVDGVETFIIGNKIDLLPKEEIDENNRKALELKFNQKITDLNIRDYKFIPVSAKDDININKLFATLASNCMNKFPPITNLKKKVSLDQKHDSSFCC</sequence>
<dbReference type="PROSITE" id="PS51419">
    <property type="entry name" value="RAB"/>
    <property type="match status" value="1"/>
</dbReference>
<evidence type="ECO:0000256" key="1">
    <source>
        <dbReference type="ARBA" id="ARBA00022741"/>
    </source>
</evidence>
<dbReference type="EMBL" id="LVKB01000070">
    <property type="protein sequence ID" value="ORD96650.1"/>
    <property type="molecule type" value="Genomic_DNA"/>
</dbReference>
<dbReference type="SMART" id="SM00174">
    <property type="entry name" value="RHO"/>
    <property type="match status" value="1"/>
</dbReference>
<gene>
    <name evidence="3" type="primary">RAB8A</name>
    <name evidence="3" type="ORF">HERIO_1420</name>
</gene>
<accession>A0A1X0QA33</accession>
<dbReference type="SMART" id="SM00173">
    <property type="entry name" value="RAS"/>
    <property type="match status" value="1"/>
</dbReference>
<dbReference type="SMART" id="SM00176">
    <property type="entry name" value="RAN"/>
    <property type="match status" value="1"/>
</dbReference>
<dbReference type="VEuPathDB" id="MicrosporidiaDB:A0H76_2701"/>
<dbReference type="GO" id="GO:0005525">
    <property type="term" value="F:GTP binding"/>
    <property type="evidence" value="ECO:0007669"/>
    <property type="project" value="UniProtKB-KW"/>
</dbReference>
<keyword evidence="4" id="KW-1185">Reference proteome</keyword>
<dbReference type="Pfam" id="PF00071">
    <property type="entry name" value="Ras"/>
    <property type="match status" value="1"/>
</dbReference>
<evidence type="ECO:0000313" key="3">
    <source>
        <dbReference type="EMBL" id="ORD96650.1"/>
    </source>
</evidence>